<organism evidence="3 4">
    <name type="scientific">Mycena maculata</name>
    <dbReference type="NCBI Taxonomy" id="230809"/>
    <lineage>
        <taxon>Eukaryota</taxon>
        <taxon>Fungi</taxon>
        <taxon>Dikarya</taxon>
        <taxon>Basidiomycota</taxon>
        <taxon>Agaricomycotina</taxon>
        <taxon>Agaricomycetes</taxon>
        <taxon>Agaricomycetidae</taxon>
        <taxon>Agaricales</taxon>
        <taxon>Marasmiineae</taxon>
        <taxon>Mycenaceae</taxon>
        <taxon>Mycena</taxon>
    </lineage>
</organism>
<accession>A0AAD7NMX5</accession>
<name>A0AAD7NMX5_9AGAR</name>
<dbReference type="SUPFAM" id="SSF56399">
    <property type="entry name" value="ADP-ribosylation"/>
    <property type="match status" value="1"/>
</dbReference>
<dbReference type="EMBL" id="JARJLG010000028">
    <property type="protein sequence ID" value="KAJ7768117.1"/>
    <property type="molecule type" value="Genomic_DNA"/>
</dbReference>
<dbReference type="Proteomes" id="UP001215280">
    <property type="component" value="Unassembled WGS sequence"/>
</dbReference>
<feature type="domain" description="PARP catalytic" evidence="2">
    <location>
        <begin position="1"/>
        <end position="141"/>
    </location>
</feature>
<keyword evidence="1" id="KW-0328">Glycosyltransferase</keyword>
<evidence type="ECO:0000256" key="1">
    <source>
        <dbReference type="RuleBase" id="RU362114"/>
    </source>
</evidence>
<dbReference type="EC" id="2.4.2.-" evidence="1"/>
<feature type="non-terminal residue" evidence="3">
    <location>
        <position position="1"/>
    </location>
</feature>
<keyword evidence="1" id="KW-0520">NAD</keyword>
<proteinExistence type="predicted"/>
<evidence type="ECO:0000259" key="2">
    <source>
        <dbReference type="PROSITE" id="PS51059"/>
    </source>
</evidence>
<evidence type="ECO:0000313" key="4">
    <source>
        <dbReference type="Proteomes" id="UP001215280"/>
    </source>
</evidence>
<dbReference type="Pfam" id="PF00644">
    <property type="entry name" value="PARP"/>
    <property type="match status" value="1"/>
</dbReference>
<comment type="caution">
    <text evidence="3">The sequence shown here is derived from an EMBL/GenBank/DDBJ whole genome shotgun (WGS) entry which is preliminary data.</text>
</comment>
<dbReference type="AlphaFoldDB" id="A0AAD7NMX5"/>
<keyword evidence="1" id="KW-0808">Transferase</keyword>
<dbReference type="GO" id="GO:0003950">
    <property type="term" value="F:NAD+ poly-ADP-ribosyltransferase activity"/>
    <property type="evidence" value="ECO:0007669"/>
    <property type="project" value="UniProtKB-UniRule"/>
</dbReference>
<protein>
    <recommendedName>
        <fullName evidence="1">Poly [ADP-ribose] polymerase</fullName>
        <shortName evidence="1">PARP</shortName>
        <ecNumber evidence="1">2.4.2.-</ecNumber>
    </recommendedName>
</protein>
<dbReference type="InterPro" id="IPR012317">
    <property type="entry name" value="Poly(ADP-ribose)pol_cat_dom"/>
</dbReference>
<evidence type="ECO:0000313" key="3">
    <source>
        <dbReference type="EMBL" id="KAJ7768117.1"/>
    </source>
</evidence>
<dbReference type="Gene3D" id="3.90.228.10">
    <property type="match status" value="1"/>
</dbReference>
<dbReference type="PROSITE" id="PS51059">
    <property type="entry name" value="PARP_CATALYTIC"/>
    <property type="match status" value="1"/>
</dbReference>
<reference evidence="3" key="1">
    <citation type="submission" date="2023-03" db="EMBL/GenBank/DDBJ databases">
        <title>Massive genome expansion in bonnet fungi (Mycena s.s.) driven by repeated elements and novel gene families across ecological guilds.</title>
        <authorList>
            <consortium name="Lawrence Berkeley National Laboratory"/>
            <person name="Harder C.B."/>
            <person name="Miyauchi S."/>
            <person name="Viragh M."/>
            <person name="Kuo A."/>
            <person name="Thoen E."/>
            <person name="Andreopoulos B."/>
            <person name="Lu D."/>
            <person name="Skrede I."/>
            <person name="Drula E."/>
            <person name="Henrissat B."/>
            <person name="Morin E."/>
            <person name="Kohler A."/>
            <person name="Barry K."/>
            <person name="LaButti K."/>
            <person name="Morin E."/>
            <person name="Salamov A."/>
            <person name="Lipzen A."/>
            <person name="Mereny Z."/>
            <person name="Hegedus B."/>
            <person name="Baldrian P."/>
            <person name="Stursova M."/>
            <person name="Weitz H."/>
            <person name="Taylor A."/>
            <person name="Grigoriev I.V."/>
            <person name="Nagy L.G."/>
            <person name="Martin F."/>
            <person name="Kauserud H."/>
        </authorList>
    </citation>
    <scope>NUCLEOTIDE SEQUENCE</scope>
    <source>
        <strain evidence="3">CBHHK188m</strain>
    </source>
</reference>
<gene>
    <name evidence="3" type="ORF">DFH07DRAFT_736421</name>
</gene>
<sequence>GNKQKLWHATLRRCKLGDDGRGLQLCTDAKCSLCKIISTGFQKRFSLSSGMFGQGLYATTASSKAAGYSRNSQASKYKAVLLNSVVVGKAYETDDAMNGATAPPPGYNSVCGLPGNGLKYDETCVYDDNAILPTYLVLYDA</sequence>
<keyword evidence="4" id="KW-1185">Reference proteome</keyword>